<comment type="caution">
    <text evidence="8">The sequence shown here is derived from an EMBL/GenBank/DDBJ whole genome shotgun (WGS) entry which is preliminary data.</text>
</comment>
<dbReference type="EMBL" id="DTGR01000130">
    <property type="protein sequence ID" value="HHS29594.1"/>
    <property type="molecule type" value="Genomic_DNA"/>
</dbReference>
<dbReference type="Pfam" id="PF07196">
    <property type="entry name" value="Flagellin_IN"/>
    <property type="match status" value="1"/>
</dbReference>
<dbReference type="GO" id="GO:0071973">
    <property type="term" value="P:bacterial-type flagellum-dependent cell motility"/>
    <property type="evidence" value="ECO:0007669"/>
    <property type="project" value="TreeGrafter"/>
</dbReference>
<evidence type="ECO:0000259" key="6">
    <source>
        <dbReference type="Pfam" id="PF02465"/>
    </source>
</evidence>
<feature type="domain" description="Flagellar hook-associated protein 2 N-terminal" evidence="6">
    <location>
        <begin position="33"/>
        <end position="128"/>
    </location>
</feature>
<dbReference type="GO" id="GO:0007155">
    <property type="term" value="P:cell adhesion"/>
    <property type="evidence" value="ECO:0007669"/>
    <property type="project" value="InterPro"/>
</dbReference>
<keyword evidence="8" id="KW-0966">Cell projection</keyword>
<dbReference type="AlphaFoldDB" id="A0A7V6DPX4"/>
<dbReference type="InterPro" id="IPR010810">
    <property type="entry name" value="Flagellin_hook_IN_motif"/>
</dbReference>
<protein>
    <recommendedName>
        <fullName evidence="5">Flagellar hook-associated protein 2</fullName>
        <shortName evidence="5">HAP2</shortName>
    </recommendedName>
    <alternativeName>
        <fullName evidence="5">Flagellar cap protein</fullName>
    </alternativeName>
</protein>
<dbReference type="Pfam" id="PF07195">
    <property type="entry name" value="FliD_C"/>
    <property type="match status" value="1"/>
</dbReference>
<feature type="coiled-coil region" evidence="5">
    <location>
        <begin position="525"/>
        <end position="570"/>
    </location>
</feature>
<keyword evidence="8" id="KW-0282">Flagellum</keyword>
<dbReference type="GO" id="GO:0005576">
    <property type="term" value="C:extracellular region"/>
    <property type="evidence" value="ECO:0007669"/>
    <property type="project" value="UniProtKB-SubCell"/>
</dbReference>
<evidence type="ECO:0000256" key="3">
    <source>
        <dbReference type="ARBA" id="ARBA00023054"/>
    </source>
</evidence>
<dbReference type="GO" id="GO:0009421">
    <property type="term" value="C:bacterial-type flagellum filament cap"/>
    <property type="evidence" value="ECO:0007669"/>
    <property type="project" value="InterPro"/>
</dbReference>
<reference evidence="8" key="1">
    <citation type="journal article" date="2020" name="mSystems">
        <title>Genome- and Community-Level Interaction Insights into Carbon Utilization and Element Cycling Functions of Hydrothermarchaeota in Hydrothermal Sediment.</title>
        <authorList>
            <person name="Zhou Z."/>
            <person name="Liu Y."/>
            <person name="Xu W."/>
            <person name="Pan J."/>
            <person name="Luo Z.H."/>
            <person name="Li M."/>
        </authorList>
    </citation>
    <scope>NUCLEOTIDE SEQUENCE [LARGE SCALE GENOMIC DNA]</scope>
    <source>
        <strain evidence="8">SpSt-767</strain>
    </source>
</reference>
<dbReference type="Pfam" id="PF02465">
    <property type="entry name" value="FliD_N"/>
    <property type="match status" value="1"/>
</dbReference>
<evidence type="ECO:0000313" key="8">
    <source>
        <dbReference type="EMBL" id="HHS29594.1"/>
    </source>
</evidence>
<evidence type="ECO:0000259" key="7">
    <source>
        <dbReference type="Pfam" id="PF07195"/>
    </source>
</evidence>
<sequence>MADTTTTTGISTVSSLLQTQYQQPAITFTGLGSGIDTASMIDKLVQVESGQLNQMTAWKSQWTAKITALQTLNTKLSDLRTAVRAVSTLKSFQVKLANVSDETVLTATASSTADSGTHQVLVNRLAQNEVQVHLGLSSADAVVNASGASKVFAFSYAGGSPVSIQVPDGTTISGLAKLINNSGANPGVTATVLDMGSAYTTDRYRLMLTGKDTGAAYTIAMDDALTTLDGSAGTVNLTSSAFENPPPQAAQNAQVRLDGYPPATWIERASNTVTDLIPGVTLSLRSPSATPVQVTVADDTNAVQQKITDLVKTYNDLLTYIQDQTKYDKTTGEAGILLGNYGLQIVKSQLGAIATGNAPGFASPPDPYLNLAQIGITTDADETSPTFGQLVVDSSALSEALQANSQGVADLMASYCAGVSDDTSGNITYYSSLPGITQPGTYAVSATVAGGVLTGGTINGHPATVDGNTLTGTSGYPEYGLAVLINPVDGTYNSTVRLKLGINGELSTKLDDLLNASSGPVNILINNYNDIVNNINDKIDFEQRRVDAYRQRLTDQFARLEAVLSQLNDQSNYLTSQIAKMSGSLSK</sequence>
<name>A0A7V6DPX4_9BACT</name>
<gene>
    <name evidence="8" type="ORF">ENV52_07835</name>
</gene>
<evidence type="ECO:0000256" key="4">
    <source>
        <dbReference type="ARBA" id="ARBA00023143"/>
    </source>
</evidence>
<evidence type="ECO:0000256" key="5">
    <source>
        <dbReference type="RuleBase" id="RU362066"/>
    </source>
</evidence>
<dbReference type="PANTHER" id="PTHR30288:SF0">
    <property type="entry name" value="FLAGELLAR HOOK-ASSOCIATED PROTEIN 2"/>
    <property type="match status" value="1"/>
</dbReference>
<comment type="subunit">
    <text evidence="2 5">Homopentamer.</text>
</comment>
<dbReference type="InterPro" id="IPR040026">
    <property type="entry name" value="FliD"/>
</dbReference>
<feature type="domain" description="Flagellar hook-associated protein 2 C-terminal" evidence="7">
    <location>
        <begin position="250"/>
        <end position="568"/>
    </location>
</feature>
<organism evidence="8">
    <name type="scientific">Desulfobacca acetoxidans</name>
    <dbReference type="NCBI Taxonomy" id="60893"/>
    <lineage>
        <taxon>Bacteria</taxon>
        <taxon>Pseudomonadati</taxon>
        <taxon>Thermodesulfobacteriota</taxon>
        <taxon>Desulfobaccia</taxon>
        <taxon>Desulfobaccales</taxon>
        <taxon>Desulfobaccaceae</taxon>
        <taxon>Desulfobacca</taxon>
    </lineage>
</organism>
<comment type="subcellular location">
    <subcellularLocation>
        <location evidence="5">Secreted</location>
    </subcellularLocation>
    <subcellularLocation>
        <location evidence="5">Bacterial flagellum</location>
    </subcellularLocation>
</comment>
<comment type="function">
    <text evidence="5">Required for morphogenesis and for the elongation of the flagellar filament by facilitating polymerization of the flagellin monomers at the tip of growing filament. Forms a capping structure, which prevents flagellin subunits (transported through the central channel of the flagellum) from leaking out without polymerization at the distal end.</text>
</comment>
<dbReference type="InterPro" id="IPR003481">
    <property type="entry name" value="FliD_N"/>
</dbReference>
<keyword evidence="3 5" id="KW-0175">Coiled coil</keyword>
<dbReference type="GO" id="GO:0009424">
    <property type="term" value="C:bacterial-type flagellum hook"/>
    <property type="evidence" value="ECO:0007669"/>
    <property type="project" value="UniProtKB-UniRule"/>
</dbReference>
<dbReference type="PANTHER" id="PTHR30288">
    <property type="entry name" value="FLAGELLAR CAP/ASSEMBLY PROTEIN FLID"/>
    <property type="match status" value="1"/>
</dbReference>
<proteinExistence type="inferred from homology"/>
<comment type="similarity">
    <text evidence="1 5">Belongs to the FliD family.</text>
</comment>
<evidence type="ECO:0000256" key="1">
    <source>
        <dbReference type="ARBA" id="ARBA00009764"/>
    </source>
</evidence>
<keyword evidence="4 5" id="KW-0975">Bacterial flagellum</keyword>
<accession>A0A7V6DPX4</accession>
<keyword evidence="8" id="KW-0969">Cilium</keyword>
<keyword evidence="5" id="KW-0964">Secreted</keyword>
<evidence type="ECO:0000256" key="2">
    <source>
        <dbReference type="ARBA" id="ARBA00011255"/>
    </source>
</evidence>
<dbReference type="InterPro" id="IPR010809">
    <property type="entry name" value="FliD_C"/>
</dbReference>